<dbReference type="EMBL" id="JAEAOA010000820">
    <property type="protein sequence ID" value="KAK3605694.1"/>
    <property type="molecule type" value="Genomic_DNA"/>
</dbReference>
<dbReference type="Proteomes" id="UP001195483">
    <property type="component" value="Unassembled WGS sequence"/>
</dbReference>
<reference evidence="1" key="3">
    <citation type="submission" date="2023-05" db="EMBL/GenBank/DDBJ databases">
        <authorList>
            <person name="Smith C.H."/>
        </authorList>
    </citation>
    <scope>NUCLEOTIDE SEQUENCE</scope>
    <source>
        <strain evidence="1">CHS0354</strain>
        <tissue evidence="1">Mantle</tissue>
    </source>
</reference>
<name>A0AAE0T8F6_9BIVA</name>
<proteinExistence type="predicted"/>
<protein>
    <submittedName>
        <fullName evidence="1">Uncharacterized protein</fullName>
    </submittedName>
</protein>
<organism evidence="1 2">
    <name type="scientific">Potamilus streckersoni</name>
    <dbReference type="NCBI Taxonomy" id="2493646"/>
    <lineage>
        <taxon>Eukaryota</taxon>
        <taxon>Metazoa</taxon>
        <taxon>Spiralia</taxon>
        <taxon>Lophotrochozoa</taxon>
        <taxon>Mollusca</taxon>
        <taxon>Bivalvia</taxon>
        <taxon>Autobranchia</taxon>
        <taxon>Heteroconchia</taxon>
        <taxon>Palaeoheterodonta</taxon>
        <taxon>Unionida</taxon>
        <taxon>Unionoidea</taxon>
        <taxon>Unionidae</taxon>
        <taxon>Ambleminae</taxon>
        <taxon>Lampsilini</taxon>
        <taxon>Potamilus</taxon>
    </lineage>
</organism>
<reference evidence="1" key="2">
    <citation type="journal article" date="2021" name="Genome Biol. Evol.">
        <title>Developing a high-quality reference genome for a parasitic bivalve with doubly uniparental inheritance (Bivalvia: Unionida).</title>
        <authorList>
            <person name="Smith C.H."/>
        </authorList>
    </citation>
    <scope>NUCLEOTIDE SEQUENCE</scope>
    <source>
        <strain evidence="1">CHS0354</strain>
        <tissue evidence="1">Mantle</tissue>
    </source>
</reference>
<keyword evidence="2" id="KW-1185">Reference proteome</keyword>
<evidence type="ECO:0000313" key="1">
    <source>
        <dbReference type="EMBL" id="KAK3605694.1"/>
    </source>
</evidence>
<gene>
    <name evidence="1" type="ORF">CHS0354_013491</name>
</gene>
<accession>A0AAE0T8F6</accession>
<sequence>MPRSRIQAIFRRRSYCCALIIYHKPSVPLTLWLVLTIKNISRLASAIVTKCILLWSAFHSRQYISAILVKKTDSSEVPNVDPATIEALLGVEDHCSSESPRCIFFQNVPYADPNDRNHCRLFQGTKPLYSNADSTLKTCCPSSILTDWIVSDYMTTMENQDGRLRPNERNGDWTVFTRDSPWQIGLNHKNGMVSQSTGGYTKYPFYLTIPSIPVQDFIRQPSPRMQDQNIPHSYIAENRNSNASVSDDDRQRLACGKQKDRELQVAWCDDTRWMHSSQGIQVENSAYKWPAIKIDCSQMHLGSSIFYSVLDTTK</sequence>
<evidence type="ECO:0000313" key="2">
    <source>
        <dbReference type="Proteomes" id="UP001195483"/>
    </source>
</evidence>
<reference evidence="1" key="1">
    <citation type="journal article" date="2021" name="Genome Biol. Evol.">
        <title>A High-Quality Reference Genome for a Parasitic Bivalve with Doubly Uniparental Inheritance (Bivalvia: Unionida).</title>
        <authorList>
            <person name="Smith C.H."/>
        </authorList>
    </citation>
    <scope>NUCLEOTIDE SEQUENCE</scope>
    <source>
        <strain evidence="1">CHS0354</strain>
    </source>
</reference>
<comment type="caution">
    <text evidence="1">The sequence shown here is derived from an EMBL/GenBank/DDBJ whole genome shotgun (WGS) entry which is preliminary data.</text>
</comment>
<dbReference type="AlphaFoldDB" id="A0AAE0T8F6"/>